<reference evidence="7 8" key="1">
    <citation type="submission" date="2019-03" db="EMBL/GenBank/DDBJ databases">
        <title>Genomic Encyclopedia of Archaeal and Bacterial Type Strains, Phase II (KMG-II): from individual species to whole genera.</title>
        <authorList>
            <person name="Goeker M."/>
        </authorList>
    </citation>
    <scope>NUCLEOTIDE SEQUENCE [LARGE SCALE GENOMIC DNA]</scope>
    <source>
        <strain evidence="7 8">DSM 24323</strain>
    </source>
</reference>
<comment type="subcellular location">
    <subcellularLocation>
        <location evidence="1">Membrane</location>
    </subcellularLocation>
</comment>
<dbReference type="PANTHER" id="PTHR30566">
    <property type="entry name" value="YNAI-RELATED MECHANOSENSITIVE ION CHANNEL"/>
    <property type="match status" value="1"/>
</dbReference>
<dbReference type="GO" id="GO:0055085">
    <property type="term" value="P:transmembrane transport"/>
    <property type="evidence" value="ECO:0007669"/>
    <property type="project" value="InterPro"/>
</dbReference>
<gene>
    <name evidence="7" type="ORF">CLV29_0677</name>
</gene>
<feature type="transmembrane region" description="Helical" evidence="5">
    <location>
        <begin position="86"/>
        <end position="111"/>
    </location>
</feature>
<dbReference type="Proteomes" id="UP000295371">
    <property type="component" value="Unassembled WGS sequence"/>
</dbReference>
<keyword evidence="2 5" id="KW-0812">Transmembrane</keyword>
<feature type="transmembrane region" description="Helical" evidence="5">
    <location>
        <begin position="132"/>
        <end position="153"/>
    </location>
</feature>
<feature type="transmembrane region" description="Helical" evidence="5">
    <location>
        <begin position="6"/>
        <end position="33"/>
    </location>
</feature>
<dbReference type="InterPro" id="IPR006685">
    <property type="entry name" value="MscS_channel_2nd"/>
</dbReference>
<evidence type="ECO:0000256" key="4">
    <source>
        <dbReference type="ARBA" id="ARBA00023136"/>
    </source>
</evidence>
<evidence type="ECO:0000256" key="2">
    <source>
        <dbReference type="ARBA" id="ARBA00022692"/>
    </source>
</evidence>
<evidence type="ECO:0000313" key="8">
    <source>
        <dbReference type="Proteomes" id="UP000295371"/>
    </source>
</evidence>
<dbReference type="Gene3D" id="1.10.287.1260">
    <property type="match status" value="1"/>
</dbReference>
<keyword evidence="3 5" id="KW-1133">Transmembrane helix</keyword>
<dbReference type="Pfam" id="PF00924">
    <property type="entry name" value="MS_channel_2nd"/>
    <property type="match status" value="1"/>
</dbReference>
<sequence>MDEILAVALPIGITVLVGALGAVAVTLLSGAVIKMASRRPRIQQVLRRQLRWPGATFAFTVAATIAGTASGAISLAGDLGPGIRQTLIICCIAAGAWLLTRIIAVIGDSLASEFTTTTSSGQTRRIRTQVILLRRVAIAVVVIIAIGAALFTFPGARAIGTSLLASAGLASVIAGLAAQSVLGNVFAGMQLAFSDAIRVDDVVVVEEEWGTIEEITLTYVVVRIWDDRRLVLPSTYFTQTPFTNWSRRTPMILGTVEFDLDWGVDIDRMRDELDRILAASKLWDGRSQGLNITEATGGCLRVRVVLSTDSTDKVFDLRCEVREALTKWLQTEHADALPVNRLTFADADPLRVRTSERADVSVG</sequence>
<evidence type="ECO:0000256" key="3">
    <source>
        <dbReference type="ARBA" id="ARBA00022989"/>
    </source>
</evidence>
<feature type="transmembrane region" description="Helical" evidence="5">
    <location>
        <begin position="54"/>
        <end position="74"/>
    </location>
</feature>
<name>A0A4R7J9M8_9ACTN</name>
<evidence type="ECO:0000256" key="5">
    <source>
        <dbReference type="SAM" id="Phobius"/>
    </source>
</evidence>
<evidence type="ECO:0000259" key="6">
    <source>
        <dbReference type="Pfam" id="PF00924"/>
    </source>
</evidence>
<dbReference type="AlphaFoldDB" id="A0A4R7J9M8"/>
<keyword evidence="8" id="KW-1185">Reference proteome</keyword>
<keyword evidence="4 5" id="KW-0472">Membrane</keyword>
<dbReference type="RefSeq" id="WP_208292737.1">
    <property type="nucleotide sequence ID" value="NZ_CP171129.1"/>
</dbReference>
<accession>A0A4R7J9M8</accession>
<proteinExistence type="predicted"/>
<dbReference type="GO" id="GO:0016020">
    <property type="term" value="C:membrane"/>
    <property type="evidence" value="ECO:0007669"/>
    <property type="project" value="UniProtKB-SubCell"/>
</dbReference>
<dbReference type="EMBL" id="SOAW01000001">
    <property type="protein sequence ID" value="TDT33079.1"/>
    <property type="molecule type" value="Genomic_DNA"/>
</dbReference>
<dbReference type="PANTHER" id="PTHR30566:SF25">
    <property type="entry name" value="INNER MEMBRANE PROTEIN"/>
    <property type="match status" value="1"/>
</dbReference>
<dbReference type="Gene3D" id="2.30.30.60">
    <property type="match status" value="1"/>
</dbReference>
<evidence type="ECO:0000313" key="7">
    <source>
        <dbReference type="EMBL" id="TDT33079.1"/>
    </source>
</evidence>
<dbReference type="SUPFAM" id="SSF50182">
    <property type="entry name" value="Sm-like ribonucleoproteins"/>
    <property type="match status" value="1"/>
</dbReference>
<evidence type="ECO:0000256" key="1">
    <source>
        <dbReference type="ARBA" id="ARBA00004370"/>
    </source>
</evidence>
<dbReference type="InterPro" id="IPR010920">
    <property type="entry name" value="LSM_dom_sf"/>
</dbReference>
<comment type="caution">
    <text evidence="7">The sequence shown here is derived from an EMBL/GenBank/DDBJ whole genome shotgun (WGS) entry which is preliminary data.</text>
</comment>
<dbReference type="InterPro" id="IPR023408">
    <property type="entry name" value="MscS_beta-dom_sf"/>
</dbReference>
<organism evidence="7 8">
    <name type="scientific">Naumannella halotolerans</name>
    <dbReference type="NCBI Taxonomy" id="993414"/>
    <lineage>
        <taxon>Bacteria</taxon>
        <taxon>Bacillati</taxon>
        <taxon>Actinomycetota</taxon>
        <taxon>Actinomycetes</taxon>
        <taxon>Propionibacteriales</taxon>
        <taxon>Propionibacteriaceae</taxon>
        <taxon>Naumannella</taxon>
    </lineage>
</organism>
<protein>
    <submittedName>
        <fullName evidence="7">Small-conductance mechanosensitive channel</fullName>
    </submittedName>
</protein>
<feature type="domain" description="Mechanosensitive ion channel MscS" evidence="6">
    <location>
        <begin position="181"/>
        <end position="247"/>
    </location>
</feature>
<feature type="transmembrane region" description="Helical" evidence="5">
    <location>
        <begin position="159"/>
        <end position="182"/>
    </location>
</feature>